<dbReference type="InterPro" id="IPR051277">
    <property type="entry name" value="SEZ6_CSMD_C4BPB_Regulators"/>
</dbReference>
<dbReference type="InterPro" id="IPR000436">
    <property type="entry name" value="Sushi_SCR_CCP_dom"/>
</dbReference>
<accession>A0A8S3TLT6</accession>
<dbReference type="SUPFAM" id="SSF57535">
    <property type="entry name" value="Complement control module/SCR domain"/>
    <property type="match status" value="2"/>
</dbReference>
<evidence type="ECO:0000256" key="4">
    <source>
        <dbReference type="PROSITE-ProRule" id="PRU00302"/>
    </source>
</evidence>
<feature type="domain" description="Sushi" evidence="5">
    <location>
        <begin position="66"/>
        <end position="126"/>
    </location>
</feature>
<dbReference type="EMBL" id="CAJPWZ010002184">
    <property type="protein sequence ID" value="CAG2232469.1"/>
    <property type="molecule type" value="Genomic_DNA"/>
</dbReference>
<feature type="domain" description="Sushi" evidence="5">
    <location>
        <begin position="1"/>
        <end position="65"/>
    </location>
</feature>
<evidence type="ECO:0000256" key="3">
    <source>
        <dbReference type="ARBA" id="ARBA00023157"/>
    </source>
</evidence>
<evidence type="ECO:0000259" key="5">
    <source>
        <dbReference type="PROSITE" id="PS50923"/>
    </source>
</evidence>
<dbReference type="AlphaFoldDB" id="A0A8S3TLT6"/>
<evidence type="ECO:0000256" key="1">
    <source>
        <dbReference type="ARBA" id="ARBA00022729"/>
    </source>
</evidence>
<proteinExistence type="predicted"/>
<keyword evidence="2" id="KW-0677">Repeat</keyword>
<keyword evidence="3 4" id="KW-1015">Disulfide bond</keyword>
<comment type="caution">
    <text evidence="6">The sequence shown here is derived from an EMBL/GenBank/DDBJ whole genome shotgun (WGS) entry which is preliminary data.</text>
</comment>
<dbReference type="OrthoDB" id="6515930at2759"/>
<dbReference type="InterPro" id="IPR035976">
    <property type="entry name" value="Sushi/SCR/CCP_sf"/>
</dbReference>
<feature type="disulfide bond" evidence="4">
    <location>
        <begin position="68"/>
        <end position="111"/>
    </location>
</feature>
<sequence length="248" mass="28413">MSRSTKKSTSHFVTPTILTGYHINDTVKFVCDIRYALSGPDTLICILNDGHTGGKWNNSQPICQDIKCSRISLNLTENEVINTRAEMFSFGEVVNISCKQGYLEEFKLTKCVNMNKWNNNRTVCREKHLNIDLKKSTIYKETSFESTVSEEAAVKGDLKKIPRQNDRSVILSVNNDNTYYNKVEVDEHYSNEEDGEGYYSFTLDKQIPRSAVLMKEFYDYVENGREVGGKLEMEFAVSTLLNSIKFQM</sequence>
<comment type="caution">
    <text evidence="4">Lacks conserved residue(s) required for the propagation of feature annotation.</text>
</comment>
<keyword evidence="1" id="KW-0732">Signal</keyword>
<name>A0A8S3TLT6_MYTED</name>
<dbReference type="PROSITE" id="PS50923">
    <property type="entry name" value="SUSHI"/>
    <property type="match status" value="2"/>
</dbReference>
<dbReference type="PANTHER" id="PTHR45656:SF4">
    <property type="entry name" value="PROTEIN CBR-CLEC-78"/>
    <property type="match status" value="1"/>
</dbReference>
<evidence type="ECO:0000313" key="6">
    <source>
        <dbReference type="EMBL" id="CAG2232469.1"/>
    </source>
</evidence>
<dbReference type="Proteomes" id="UP000683360">
    <property type="component" value="Unassembled WGS sequence"/>
</dbReference>
<evidence type="ECO:0000256" key="2">
    <source>
        <dbReference type="ARBA" id="ARBA00022737"/>
    </source>
</evidence>
<dbReference type="Pfam" id="PF00084">
    <property type="entry name" value="Sushi"/>
    <property type="match status" value="2"/>
</dbReference>
<organism evidence="6 7">
    <name type="scientific">Mytilus edulis</name>
    <name type="common">Blue mussel</name>
    <dbReference type="NCBI Taxonomy" id="6550"/>
    <lineage>
        <taxon>Eukaryota</taxon>
        <taxon>Metazoa</taxon>
        <taxon>Spiralia</taxon>
        <taxon>Lophotrochozoa</taxon>
        <taxon>Mollusca</taxon>
        <taxon>Bivalvia</taxon>
        <taxon>Autobranchia</taxon>
        <taxon>Pteriomorphia</taxon>
        <taxon>Mytilida</taxon>
        <taxon>Mytiloidea</taxon>
        <taxon>Mytilidae</taxon>
        <taxon>Mytilinae</taxon>
        <taxon>Mytilus</taxon>
    </lineage>
</organism>
<reference evidence="6" key="1">
    <citation type="submission" date="2021-03" db="EMBL/GenBank/DDBJ databases">
        <authorList>
            <person name="Bekaert M."/>
        </authorList>
    </citation>
    <scope>NUCLEOTIDE SEQUENCE</scope>
</reference>
<evidence type="ECO:0000313" key="7">
    <source>
        <dbReference type="Proteomes" id="UP000683360"/>
    </source>
</evidence>
<gene>
    <name evidence="6" type="ORF">MEDL_45197</name>
</gene>
<dbReference type="Gene3D" id="2.10.70.10">
    <property type="entry name" value="Complement Module, domain 1"/>
    <property type="match status" value="2"/>
</dbReference>
<dbReference type="PANTHER" id="PTHR45656">
    <property type="entry name" value="PROTEIN CBR-CLEC-78"/>
    <property type="match status" value="1"/>
</dbReference>
<dbReference type="CDD" id="cd00033">
    <property type="entry name" value="CCP"/>
    <property type="match status" value="2"/>
</dbReference>
<dbReference type="SMART" id="SM00032">
    <property type="entry name" value="CCP"/>
    <property type="match status" value="2"/>
</dbReference>
<keyword evidence="7" id="KW-1185">Reference proteome</keyword>
<protein>
    <submittedName>
        <fullName evidence="6">CSMD</fullName>
    </submittedName>
</protein>
<keyword evidence="4" id="KW-0768">Sushi</keyword>